<accession>A0A8J5VRL0</accession>
<reference evidence="3" key="1">
    <citation type="journal article" date="2021" name="bioRxiv">
        <title>Whole Genome Assembly and Annotation of Northern Wild Rice, Zizania palustris L., Supports a Whole Genome Duplication in the Zizania Genus.</title>
        <authorList>
            <person name="Haas M."/>
            <person name="Kono T."/>
            <person name="Macchietto M."/>
            <person name="Millas R."/>
            <person name="McGilp L."/>
            <person name="Shao M."/>
            <person name="Duquette J."/>
            <person name="Hirsch C.N."/>
            <person name="Kimball J."/>
        </authorList>
    </citation>
    <scope>NUCLEOTIDE SEQUENCE</scope>
    <source>
        <tissue evidence="3">Fresh leaf tissue</tissue>
    </source>
</reference>
<reference evidence="3" key="2">
    <citation type="submission" date="2021-02" db="EMBL/GenBank/DDBJ databases">
        <authorList>
            <person name="Kimball J.A."/>
            <person name="Haas M.W."/>
            <person name="Macchietto M."/>
            <person name="Kono T."/>
            <person name="Duquette J."/>
            <person name="Shao M."/>
        </authorList>
    </citation>
    <scope>NUCLEOTIDE SEQUENCE</scope>
    <source>
        <tissue evidence="3">Fresh leaf tissue</tissue>
    </source>
</reference>
<keyword evidence="4" id="KW-1185">Reference proteome</keyword>
<gene>
    <name evidence="3" type="ORF">GUJ93_ZPchr0005g15780</name>
</gene>
<dbReference type="InterPro" id="IPR046959">
    <property type="entry name" value="PRK1-6/SRF4-like"/>
</dbReference>
<dbReference type="PANTHER" id="PTHR48007:SF4">
    <property type="entry name" value="LEUCINE-RICH REPEAT RECEPTOR-LIKE PROTEIN KINASE PXC1"/>
    <property type="match status" value="1"/>
</dbReference>
<proteinExistence type="predicted"/>
<feature type="chain" id="PRO_5035213491" evidence="2">
    <location>
        <begin position="22"/>
        <end position="206"/>
    </location>
</feature>
<sequence>MTALATALTGLLLALAAVAEADTDAADGNATAPRPGSVPNQGFGRHAGVSSLAVRAKESDDFSALASEKPAEPAPAKREAWKGFGREMSNGDDEVQMQGESASWNVLNHIGVELSSMGLNGTLGYQLSNLQALKTMDLSSNNLHDSIPYQLPPNLTYLNLAGNTFSGNIPFSISNMVSLDYLNLSHNLLFQEIGELFGNLNSLSEL</sequence>
<dbReference type="OrthoDB" id="785175at2759"/>
<feature type="region of interest" description="Disordered" evidence="1">
    <location>
        <begin position="26"/>
        <end position="45"/>
    </location>
</feature>
<dbReference type="EMBL" id="JAAALK010000284">
    <property type="protein sequence ID" value="KAG8068881.1"/>
    <property type="molecule type" value="Genomic_DNA"/>
</dbReference>
<dbReference type="InterPro" id="IPR001611">
    <property type="entry name" value="Leu-rich_rpt"/>
</dbReference>
<keyword evidence="2" id="KW-0732">Signal</keyword>
<evidence type="ECO:0000256" key="1">
    <source>
        <dbReference type="SAM" id="MobiDB-lite"/>
    </source>
</evidence>
<dbReference type="Pfam" id="PF00560">
    <property type="entry name" value="LRR_1"/>
    <property type="match status" value="3"/>
</dbReference>
<name>A0A8J5VRL0_ZIZPA</name>
<dbReference type="Proteomes" id="UP000729402">
    <property type="component" value="Unassembled WGS sequence"/>
</dbReference>
<dbReference type="AlphaFoldDB" id="A0A8J5VRL0"/>
<comment type="caution">
    <text evidence="3">The sequence shown here is derived from an EMBL/GenBank/DDBJ whole genome shotgun (WGS) entry which is preliminary data.</text>
</comment>
<protein>
    <submittedName>
        <fullName evidence="3">Uncharacterized protein</fullName>
    </submittedName>
</protein>
<organism evidence="3 4">
    <name type="scientific">Zizania palustris</name>
    <name type="common">Northern wild rice</name>
    <dbReference type="NCBI Taxonomy" id="103762"/>
    <lineage>
        <taxon>Eukaryota</taxon>
        <taxon>Viridiplantae</taxon>
        <taxon>Streptophyta</taxon>
        <taxon>Embryophyta</taxon>
        <taxon>Tracheophyta</taxon>
        <taxon>Spermatophyta</taxon>
        <taxon>Magnoliopsida</taxon>
        <taxon>Liliopsida</taxon>
        <taxon>Poales</taxon>
        <taxon>Poaceae</taxon>
        <taxon>BOP clade</taxon>
        <taxon>Oryzoideae</taxon>
        <taxon>Oryzeae</taxon>
        <taxon>Zizaniinae</taxon>
        <taxon>Zizania</taxon>
    </lineage>
</organism>
<dbReference type="PANTHER" id="PTHR48007">
    <property type="entry name" value="LEUCINE-RICH REPEAT RECEPTOR-LIKE PROTEIN KINASE PXC1"/>
    <property type="match status" value="1"/>
</dbReference>
<evidence type="ECO:0000313" key="4">
    <source>
        <dbReference type="Proteomes" id="UP000729402"/>
    </source>
</evidence>
<evidence type="ECO:0000256" key="2">
    <source>
        <dbReference type="SAM" id="SignalP"/>
    </source>
</evidence>
<feature type="signal peptide" evidence="2">
    <location>
        <begin position="1"/>
        <end position="21"/>
    </location>
</feature>
<evidence type="ECO:0000313" key="3">
    <source>
        <dbReference type="EMBL" id="KAG8068881.1"/>
    </source>
</evidence>